<dbReference type="InterPro" id="IPR033897">
    <property type="entry name" value="SRF-like_MADS-box"/>
</dbReference>
<comment type="caution">
    <text evidence="7">The sequence shown here is derived from an EMBL/GenBank/DDBJ whole genome shotgun (WGS) entry which is preliminary data.</text>
</comment>
<dbReference type="EMBL" id="JAYKXN010000003">
    <property type="protein sequence ID" value="KAK7302129.1"/>
    <property type="molecule type" value="Genomic_DNA"/>
</dbReference>
<dbReference type="SMART" id="SM00432">
    <property type="entry name" value="MADS"/>
    <property type="match status" value="1"/>
</dbReference>
<dbReference type="SUPFAM" id="SSF55455">
    <property type="entry name" value="SRF-like"/>
    <property type="match status" value="1"/>
</dbReference>
<dbReference type="Gene3D" id="3.40.1810.10">
    <property type="entry name" value="Transcription factor, MADS-box"/>
    <property type="match status" value="1"/>
</dbReference>
<comment type="subcellular location">
    <subcellularLocation>
        <location evidence="1">Nucleus</location>
    </subcellularLocation>
</comment>
<keyword evidence="3" id="KW-0238">DNA-binding</keyword>
<dbReference type="Proteomes" id="UP001359559">
    <property type="component" value="Unassembled WGS sequence"/>
</dbReference>
<dbReference type="GO" id="GO:0045944">
    <property type="term" value="P:positive regulation of transcription by RNA polymerase II"/>
    <property type="evidence" value="ECO:0007669"/>
    <property type="project" value="InterPro"/>
</dbReference>
<organism evidence="7 8">
    <name type="scientific">Clitoria ternatea</name>
    <name type="common">Butterfly pea</name>
    <dbReference type="NCBI Taxonomy" id="43366"/>
    <lineage>
        <taxon>Eukaryota</taxon>
        <taxon>Viridiplantae</taxon>
        <taxon>Streptophyta</taxon>
        <taxon>Embryophyta</taxon>
        <taxon>Tracheophyta</taxon>
        <taxon>Spermatophyta</taxon>
        <taxon>Magnoliopsida</taxon>
        <taxon>eudicotyledons</taxon>
        <taxon>Gunneridae</taxon>
        <taxon>Pentapetalae</taxon>
        <taxon>rosids</taxon>
        <taxon>fabids</taxon>
        <taxon>Fabales</taxon>
        <taxon>Fabaceae</taxon>
        <taxon>Papilionoideae</taxon>
        <taxon>50 kb inversion clade</taxon>
        <taxon>NPAAA clade</taxon>
        <taxon>indigoferoid/millettioid clade</taxon>
        <taxon>Phaseoleae</taxon>
        <taxon>Clitoria</taxon>
    </lineage>
</organism>
<proteinExistence type="predicted"/>
<evidence type="ECO:0000259" key="6">
    <source>
        <dbReference type="PROSITE" id="PS50066"/>
    </source>
</evidence>
<name>A0AAN9JPW1_CLITE</name>
<dbReference type="GO" id="GO:0046983">
    <property type="term" value="F:protein dimerization activity"/>
    <property type="evidence" value="ECO:0007669"/>
    <property type="project" value="InterPro"/>
</dbReference>
<evidence type="ECO:0000256" key="5">
    <source>
        <dbReference type="ARBA" id="ARBA00023242"/>
    </source>
</evidence>
<keyword evidence="5" id="KW-0539">Nucleus</keyword>
<evidence type="ECO:0000256" key="4">
    <source>
        <dbReference type="ARBA" id="ARBA00023163"/>
    </source>
</evidence>
<evidence type="ECO:0000256" key="2">
    <source>
        <dbReference type="ARBA" id="ARBA00023015"/>
    </source>
</evidence>
<sequence>MTRKKVDLTYVISDTKRKATSKKRKNGLLKKVDEISTLCGIEACAIVYAPNDSQPDTWPPSDWGVQRVLARFRRTPELEQGKRMMNQESFLRQRIIKAQEQLNKQRNDNRKREVIHLMLHYLSGGKMFDDASMLDMNDLSWLIDQNLKEIDRMLNRTQEVNPNDGGEQQKQEAAHVDHVQQEITNVDVMQKEHHWPLMGFFNGAVGDEMLPFGDVGVKNGIWPSPHAL</sequence>
<feature type="domain" description="MADS-box" evidence="6">
    <location>
        <begin position="1"/>
        <end position="51"/>
    </location>
</feature>
<protein>
    <recommendedName>
        <fullName evidence="6">MADS-box domain-containing protein</fullName>
    </recommendedName>
</protein>
<dbReference type="GO" id="GO:0005634">
    <property type="term" value="C:nucleus"/>
    <property type="evidence" value="ECO:0007669"/>
    <property type="project" value="UniProtKB-SubCell"/>
</dbReference>
<dbReference type="PRINTS" id="PR00404">
    <property type="entry name" value="MADSDOMAIN"/>
</dbReference>
<reference evidence="7 8" key="1">
    <citation type="submission" date="2024-01" db="EMBL/GenBank/DDBJ databases">
        <title>The genomes of 5 underutilized Papilionoideae crops provide insights into root nodulation and disease resistance.</title>
        <authorList>
            <person name="Yuan L."/>
        </authorList>
    </citation>
    <scope>NUCLEOTIDE SEQUENCE [LARGE SCALE GENOMIC DNA]</scope>
    <source>
        <strain evidence="7">LY-2023</strain>
        <tissue evidence="7">Leaf</tissue>
    </source>
</reference>
<keyword evidence="4" id="KW-0804">Transcription</keyword>
<dbReference type="PANTHER" id="PTHR11945">
    <property type="entry name" value="MADS BOX PROTEIN"/>
    <property type="match status" value="1"/>
</dbReference>
<evidence type="ECO:0000256" key="3">
    <source>
        <dbReference type="ARBA" id="ARBA00023125"/>
    </source>
</evidence>
<dbReference type="Pfam" id="PF00319">
    <property type="entry name" value="SRF-TF"/>
    <property type="match status" value="1"/>
</dbReference>
<dbReference type="InterPro" id="IPR036879">
    <property type="entry name" value="TF_MADSbox_sf"/>
</dbReference>
<dbReference type="PROSITE" id="PS50066">
    <property type="entry name" value="MADS_BOX_2"/>
    <property type="match status" value="1"/>
</dbReference>
<accession>A0AAN9JPW1</accession>
<dbReference type="AlphaFoldDB" id="A0AAN9JPW1"/>
<dbReference type="InterPro" id="IPR002100">
    <property type="entry name" value="TF_MADSbox"/>
</dbReference>
<evidence type="ECO:0000313" key="8">
    <source>
        <dbReference type="Proteomes" id="UP001359559"/>
    </source>
</evidence>
<dbReference type="FunFam" id="3.40.1810.10:FF:000018">
    <property type="entry name" value="agamous-like MADS-box protein AGL80"/>
    <property type="match status" value="1"/>
</dbReference>
<evidence type="ECO:0000256" key="1">
    <source>
        <dbReference type="ARBA" id="ARBA00004123"/>
    </source>
</evidence>
<keyword evidence="8" id="KW-1185">Reference proteome</keyword>
<dbReference type="GO" id="GO:0000981">
    <property type="term" value="F:DNA-binding transcription factor activity, RNA polymerase II-specific"/>
    <property type="evidence" value="ECO:0007669"/>
    <property type="project" value="InterPro"/>
</dbReference>
<dbReference type="PANTHER" id="PTHR11945:SF777">
    <property type="entry name" value="MADS-BOX TRANSCRIPTION FACTOR FAMILY PROTEIN"/>
    <property type="match status" value="1"/>
</dbReference>
<keyword evidence="2" id="KW-0805">Transcription regulation</keyword>
<evidence type="ECO:0000313" key="7">
    <source>
        <dbReference type="EMBL" id="KAK7302129.1"/>
    </source>
</evidence>
<dbReference type="CDD" id="cd00266">
    <property type="entry name" value="MADS_SRF_like"/>
    <property type="match status" value="1"/>
</dbReference>
<dbReference type="GO" id="GO:0000978">
    <property type="term" value="F:RNA polymerase II cis-regulatory region sequence-specific DNA binding"/>
    <property type="evidence" value="ECO:0007669"/>
    <property type="project" value="TreeGrafter"/>
</dbReference>
<gene>
    <name evidence="7" type="ORF">RJT34_13009</name>
</gene>